<dbReference type="Pfam" id="PF13564">
    <property type="entry name" value="DoxX_2"/>
    <property type="match status" value="1"/>
</dbReference>
<dbReference type="PIRSF" id="PIRSF030066">
    <property type="entry name" value="UCP030066"/>
    <property type="match status" value="1"/>
</dbReference>
<keyword evidence="7" id="KW-1185">Reference proteome</keyword>
<name>A0A3B7MTP2_9BACT</name>
<dbReference type="KEGG" id="pseg:D3H65_07645"/>
<reference evidence="6 7" key="1">
    <citation type="submission" date="2018-09" db="EMBL/GenBank/DDBJ databases">
        <title>Genome sequencing of strain 6GH32-13.</title>
        <authorList>
            <person name="Weon H.-Y."/>
            <person name="Heo J."/>
            <person name="Kwon S.-W."/>
        </authorList>
    </citation>
    <scope>NUCLEOTIDE SEQUENCE [LARGE SCALE GENOMIC DNA]</scope>
    <source>
        <strain evidence="6 7">5GH32-13</strain>
    </source>
</reference>
<evidence type="ECO:0000313" key="7">
    <source>
        <dbReference type="Proteomes" id="UP000263900"/>
    </source>
</evidence>
<feature type="transmembrane region" description="Helical" evidence="5">
    <location>
        <begin position="73"/>
        <end position="91"/>
    </location>
</feature>
<dbReference type="RefSeq" id="WP_119049704.1">
    <property type="nucleotide sequence ID" value="NZ_CP032157.1"/>
</dbReference>
<keyword evidence="3 5" id="KW-1133">Transmembrane helix</keyword>
<evidence type="ECO:0000313" key="6">
    <source>
        <dbReference type="EMBL" id="AXY73861.1"/>
    </source>
</evidence>
<keyword evidence="4 5" id="KW-0472">Membrane</keyword>
<protein>
    <submittedName>
        <fullName evidence="6">DoxX family protein</fullName>
    </submittedName>
</protein>
<dbReference type="OrthoDB" id="7960583at2"/>
<feature type="transmembrane region" description="Helical" evidence="5">
    <location>
        <begin position="46"/>
        <end position="66"/>
    </location>
</feature>
<evidence type="ECO:0000256" key="4">
    <source>
        <dbReference type="ARBA" id="ARBA00023136"/>
    </source>
</evidence>
<gene>
    <name evidence="6" type="ORF">D3H65_07645</name>
</gene>
<evidence type="ECO:0000256" key="5">
    <source>
        <dbReference type="SAM" id="Phobius"/>
    </source>
</evidence>
<dbReference type="AlphaFoldDB" id="A0A3B7MTP2"/>
<feature type="transmembrane region" description="Helical" evidence="5">
    <location>
        <begin position="97"/>
        <end position="114"/>
    </location>
</feature>
<keyword evidence="2 5" id="KW-0812">Transmembrane</keyword>
<dbReference type="InterPro" id="IPR016944">
    <property type="entry name" value="UCP030066"/>
</dbReference>
<dbReference type="GO" id="GO:0016020">
    <property type="term" value="C:membrane"/>
    <property type="evidence" value="ECO:0007669"/>
    <property type="project" value="UniProtKB-SubCell"/>
</dbReference>
<dbReference type="Proteomes" id="UP000263900">
    <property type="component" value="Chromosome"/>
</dbReference>
<evidence type="ECO:0000256" key="2">
    <source>
        <dbReference type="ARBA" id="ARBA00022692"/>
    </source>
</evidence>
<proteinExistence type="predicted"/>
<organism evidence="6 7">
    <name type="scientific">Paraflavitalea soli</name>
    <dbReference type="NCBI Taxonomy" id="2315862"/>
    <lineage>
        <taxon>Bacteria</taxon>
        <taxon>Pseudomonadati</taxon>
        <taxon>Bacteroidota</taxon>
        <taxon>Chitinophagia</taxon>
        <taxon>Chitinophagales</taxon>
        <taxon>Chitinophagaceae</taxon>
        <taxon>Paraflavitalea</taxon>
    </lineage>
</organism>
<sequence>MKKTNILFWIFTGLFAAFMASGAIFDIISHPMAVQGMHTELGYPLYFIPFIGVAKFLGAVVILLPGFHRIKEWAYAGFAYDLIGATYSILAIGKPDWVGMLIPLALLAVAYIYYNKRKKLQAQAKVAPRAEGTLVTSAMA</sequence>
<accession>A0A3B7MTP2</accession>
<evidence type="ECO:0000256" key="3">
    <source>
        <dbReference type="ARBA" id="ARBA00022989"/>
    </source>
</evidence>
<dbReference type="EMBL" id="CP032157">
    <property type="protein sequence ID" value="AXY73861.1"/>
    <property type="molecule type" value="Genomic_DNA"/>
</dbReference>
<comment type="subcellular location">
    <subcellularLocation>
        <location evidence="1">Membrane</location>
        <topology evidence="1">Multi-pass membrane protein</topology>
    </subcellularLocation>
</comment>
<dbReference type="InterPro" id="IPR032808">
    <property type="entry name" value="DoxX"/>
</dbReference>
<evidence type="ECO:0000256" key="1">
    <source>
        <dbReference type="ARBA" id="ARBA00004141"/>
    </source>
</evidence>